<dbReference type="Pfam" id="PF05901">
    <property type="entry name" value="Excalibur"/>
    <property type="match status" value="1"/>
</dbReference>
<feature type="domain" description="Excalibur calcium-binding" evidence="2">
    <location>
        <begin position="43"/>
        <end position="107"/>
    </location>
</feature>
<gene>
    <name evidence="3" type="ORF">HP467_04870</name>
</gene>
<feature type="chain" id="PRO_5033035588" evidence="1">
    <location>
        <begin position="40"/>
        <end position="109"/>
    </location>
</feature>
<dbReference type="SMART" id="SM00894">
    <property type="entry name" value="Excalibur"/>
    <property type="match status" value="1"/>
</dbReference>
<protein>
    <submittedName>
        <fullName evidence="3">Excalibur calcium-binding domain-containing protein</fullName>
    </submittedName>
</protein>
<dbReference type="EMBL" id="JABMCG010000088">
    <property type="protein sequence ID" value="NUU27447.1"/>
    <property type="molecule type" value="Genomic_DNA"/>
</dbReference>
<sequence length="109" mass="11124">MRRRPPGAPVHLLRTAGIAAASTVLAAAVVLGGTAAAQAAPTVYKNCTAVQKVYSGGIAKQSVTSNRVTTKSGKVENRALKGTVKKDDALYKANRGLDADGDGIACEKS</sequence>
<accession>A0A850DPM5</accession>
<name>A0A850DPM5_9MICO</name>
<organism evidence="3 4">
    <name type="scientific">Curtobacterium citreum</name>
    <dbReference type="NCBI Taxonomy" id="2036"/>
    <lineage>
        <taxon>Bacteria</taxon>
        <taxon>Bacillati</taxon>
        <taxon>Actinomycetota</taxon>
        <taxon>Actinomycetes</taxon>
        <taxon>Micrococcales</taxon>
        <taxon>Microbacteriaceae</taxon>
        <taxon>Curtobacterium</taxon>
    </lineage>
</organism>
<evidence type="ECO:0000256" key="1">
    <source>
        <dbReference type="SAM" id="SignalP"/>
    </source>
</evidence>
<dbReference type="RefSeq" id="WP_217507706.1">
    <property type="nucleotide sequence ID" value="NZ_JABMCG010000088.1"/>
</dbReference>
<dbReference type="Proteomes" id="UP000539146">
    <property type="component" value="Unassembled WGS sequence"/>
</dbReference>
<reference evidence="3 4" key="1">
    <citation type="submission" date="2020-05" db="EMBL/GenBank/DDBJ databases">
        <title>Genome Sequencing of Type Strains.</title>
        <authorList>
            <person name="Lemaire J.F."/>
            <person name="Inderbitzin P."/>
            <person name="Gregorio O.A."/>
            <person name="Collins S.B."/>
            <person name="Wespe N."/>
            <person name="Knight-Connoni V."/>
        </authorList>
    </citation>
    <scope>NUCLEOTIDE SEQUENCE [LARGE SCALE GENOMIC DNA]</scope>
    <source>
        <strain evidence="3 4">DSM 20512</strain>
    </source>
</reference>
<evidence type="ECO:0000313" key="4">
    <source>
        <dbReference type="Proteomes" id="UP000539146"/>
    </source>
</evidence>
<proteinExistence type="predicted"/>
<comment type="caution">
    <text evidence="3">The sequence shown here is derived from an EMBL/GenBank/DDBJ whole genome shotgun (WGS) entry which is preliminary data.</text>
</comment>
<keyword evidence="1" id="KW-0732">Signal</keyword>
<feature type="signal peptide" evidence="1">
    <location>
        <begin position="1"/>
        <end position="39"/>
    </location>
</feature>
<evidence type="ECO:0000313" key="3">
    <source>
        <dbReference type="EMBL" id="NUU27447.1"/>
    </source>
</evidence>
<dbReference type="InterPro" id="IPR008613">
    <property type="entry name" value="Excalibur_Ca-bd_domain"/>
</dbReference>
<evidence type="ECO:0000259" key="2">
    <source>
        <dbReference type="SMART" id="SM00894"/>
    </source>
</evidence>
<dbReference type="AlphaFoldDB" id="A0A850DPM5"/>